<name>A0AC61R1L8_9FIRM</name>
<evidence type="ECO:0000313" key="1">
    <source>
        <dbReference type="EMBL" id="TGX99848.1"/>
    </source>
</evidence>
<organism evidence="1 2">
    <name type="scientific">Hominisplanchenecus murintestinalis</name>
    <dbReference type="NCBI Taxonomy" id="2941517"/>
    <lineage>
        <taxon>Bacteria</taxon>
        <taxon>Bacillati</taxon>
        <taxon>Bacillota</taxon>
        <taxon>Clostridia</taxon>
        <taxon>Lachnospirales</taxon>
        <taxon>Lachnospiraceae</taxon>
        <taxon>Hominisplanchenecus</taxon>
    </lineage>
</organism>
<reference evidence="1" key="1">
    <citation type="submission" date="2019-04" db="EMBL/GenBank/DDBJ databases">
        <title>Microbes associate with the intestines of laboratory mice.</title>
        <authorList>
            <person name="Navarre W."/>
            <person name="Wong E."/>
            <person name="Huang K."/>
            <person name="Tropini C."/>
            <person name="Ng K."/>
            <person name="Yu B."/>
        </authorList>
    </citation>
    <scope>NUCLEOTIDE SEQUENCE</scope>
    <source>
        <strain evidence="1">NM72_1-8</strain>
    </source>
</reference>
<sequence>MKYHIKTISNKSEITSCPQFKVDKYNWGGDYRPETSGALAFIPGTGFYVKMTCREKNPARVYTQPNDPVHLDSTMEAFFQFYPEEFPEMYLNFEANSNGALHAKYGNGRKNRSTFPANLHEACACKGTVYEDYWTLELTVPLELIDFVYGKSDLSAGDTITCNFYKIKESEGLTHFGSYTVIENETPNFHLPQFFAKAVIE</sequence>
<dbReference type="Proteomes" id="UP000307720">
    <property type="component" value="Unassembled WGS sequence"/>
</dbReference>
<comment type="caution">
    <text evidence="1">The sequence shown here is derived from an EMBL/GenBank/DDBJ whole genome shotgun (WGS) entry which is preliminary data.</text>
</comment>
<keyword evidence="2" id="KW-1185">Reference proteome</keyword>
<gene>
    <name evidence="1" type="ORF">E5357_03750</name>
</gene>
<dbReference type="EMBL" id="SRZB01000004">
    <property type="protein sequence ID" value="TGX99848.1"/>
    <property type="molecule type" value="Genomic_DNA"/>
</dbReference>
<protein>
    <submittedName>
        <fullName evidence="1">Uncharacterized protein</fullName>
    </submittedName>
</protein>
<proteinExistence type="predicted"/>
<accession>A0AC61R1L8</accession>
<evidence type="ECO:0000313" key="2">
    <source>
        <dbReference type="Proteomes" id="UP000307720"/>
    </source>
</evidence>